<dbReference type="EnsemblProtists" id="PYU1_T001631">
    <property type="protein sequence ID" value="PYU1_T001631"/>
    <property type="gene ID" value="PYU1_G001631"/>
</dbReference>
<evidence type="ECO:0000313" key="2">
    <source>
        <dbReference type="EnsemblProtists" id="PYU1_T001631"/>
    </source>
</evidence>
<keyword evidence="1" id="KW-0175">Coiled coil</keyword>
<dbReference type="VEuPathDB" id="FungiDB:PYU1_G001631"/>
<reference evidence="3" key="1">
    <citation type="journal article" date="2010" name="Genome Biol.">
        <title>Genome sequence of the necrotrophic plant pathogen Pythium ultimum reveals original pathogenicity mechanisms and effector repertoire.</title>
        <authorList>
            <person name="Levesque C.A."/>
            <person name="Brouwer H."/>
            <person name="Cano L."/>
            <person name="Hamilton J.P."/>
            <person name="Holt C."/>
            <person name="Huitema E."/>
            <person name="Raffaele S."/>
            <person name="Robideau G.P."/>
            <person name="Thines M."/>
            <person name="Win J."/>
            <person name="Zerillo M.M."/>
            <person name="Beakes G.W."/>
            <person name="Boore J.L."/>
            <person name="Busam D."/>
            <person name="Dumas B."/>
            <person name="Ferriera S."/>
            <person name="Fuerstenberg S.I."/>
            <person name="Gachon C.M."/>
            <person name="Gaulin E."/>
            <person name="Govers F."/>
            <person name="Grenville-Briggs L."/>
            <person name="Horner N."/>
            <person name="Hostetler J."/>
            <person name="Jiang R.H."/>
            <person name="Johnson J."/>
            <person name="Krajaejun T."/>
            <person name="Lin H."/>
            <person name="Meijer H.J."/>
            <person name="Moore B."/>
            <person name="Morris P."/>
            <person name="Phuntmart V."/>
            <person name="Puiu D."/>
            <person name="Shetty J."/>
            <person name="Stajich J.E."/>
            <person name="Tripathy S."/>
            <person name="Wawra S."/>
            <person name="van West P."/>
            <person name="Whitty B.R."/>
            <person name="Coutinho P.M."/>
            <person name="Henrissat B."/>
            <person name="Martin F."/>
            <person name="Thomas P.D."/>
            <person name="Tyler B.M."/>
            <person name="De Vries R.P."/>
            <person name="Kamoun S."/>
            <person name="Yandell M."/>
            <person name="Tisserat N."/>
            <person name="Buell C.R."/>
        </authorList>
    </citation>
    <scope>NUCLEOTIDE SEQUENCE</scope>
    <source>
        <strain evidence="3">DAOM:BR144</strain>
    </source>
</reference>
<dbReference type="HOGENOM" id="CLU_027764_5_0_1"/>
<dbReference type="Proteomes" id="UP000019132">
    <property type="component" value="Unassembled WGS sequence"/>
</dbReference>
<dbReference type="InParanoid" id="K3W9J0"/>
<dbReference type="EMBL" id="GL376626">
    <property type="status" value="NOT_ANNOTATED_CDS"/>
    <property type="molecule type" value="Genomic_DNA"/>
</dbReference>
<protein>
    <recommendedName>
        <fullName evidence="4">M96 mating-specific protein family</fullName>
    </recommendedName>
</protein>
<evidence type="ECO:0008006" key="4">
    <source>
        <dbReference type="Google" id="ProtNLM"/>
    </source>
</evidence>
<evidence type="ECO:0000313" key="3">
    <source>
        <dbReference type="Proteomes" id="UP000019132"/>
    </source>
</evidence>
<evidence type="ECO:0000256" key="1">
    <source>
        <dbReference type="SAM" id="Coils"/>
    </source>
</evidence>
<dbReference type="OMA" id="AWRHIAR"/>
<accession>K3W9J0</accession>
<reference evidence="2" key="3">
    <citation type="submission" date="2015-02" db="UniProtKB">
        <authorList>
            <consortium name="EnsemblProtists"/>
        </authorList>
    </citation>
    <scope>IDENTIFICATION</scope>
    <source>
        <strain evidence="2">DAOM BR144</strain>
    </source>
</reference>
<keyword evidence="3" id="KW-1185">Reference proteome</keyword>
<organism evidence="2 3">
    <name type="scientific">Globisporangium ultimum (strain ATCC 200006 / CBS 805.95 / DAOM BR144)</name>
    <name type="common">Pythium ultimum</name>
    <dbReference type="NCBI Taxonomy" id="431595"/>
    <lineage>
        <taxon>Eukaryota</taxon>
        <taxon>Sar</taxon>
        <taxon>Stramenopiles</taxon>
        <taxon>Oomycota</taxon>
        <taxon>Peronosporomycetes</taxon>
        <taxon>Pythiales</taxon>
        <taxon>Pythiaceae</taxon>
        <taxon>Globisporangium</taxon>
    </lineage>
</organism>
<name>K3W9J0_GLOUD</name>
<proteinExistence type="predicted"/>
<sequence>MEIQATPQRSRRTRDDADAWVLPASPDAAADFASLTAEPAWAPADAIDESSLLAETEELLANLDATAFTAPPTPPAYSGADHPPERALRVISPGAAHADTLEAKPHLNKRRPSRDKAKHELVALRLAAADLEKQLMTLREGHDSKKMTGRENKAIGKLWQQLAERQMKAAQRAEIENKQLKAMLSSRFSAHDPFTSDKMLLALPNYAHGKARQRPILEDKEALASASLFEALIARLDVAYTEVDAVFREIGLPSTLETQTYSQSRPRSACSDSPCVEFTKVRAFPFELQFVQTFFWEELKNWHYKDDPFTYPCRDRADDTFAVSYRVENSLNDEQRSFRLCIVMRRYFEADRFVVVWAARSDSDNALANLYTQETGWIRLSGDVPPGIVVSASPLTCFQATIRVVPKRENEAAATSPKAANELAQLVLKCFVEDATLVNQMVENALLKNARASARGELKATLIAAADERITFGATGPTSNTN</sequence>
<dbReference type="AlphaFoldDB" id="K3W9J0"/>
<feature type="coiled-coil region" evidence="1">
    <location>
        <begin position="114"/>
        <end position="183"/>
    </location>
</feature>
<reference evidence="3" key="2">
    <citation type="submission" date="2010-04" db="EMBL/GenBank/DDBJ databases">
        <authorList>
            <person name="Buell R."/>
            <person name="Hamilton J."/>
            <person name="Hostetler J."/>
        </authorList>
    </citation>
    <scope>NUCLEOTIDE SEQUENCE [LARGE SCALE GENOMIC DNA]</scope>
    <source>
        <strain evidence="3">DAOM:BR144</strain>
    </source>
</reference>